<organism evidence="1 2">
    <name type="scientific">Elaeophora elaphi</name>
    <dbReference type="NCBI Taxonomy" id="1147741"/>
    <lineage>
        <taxon>Eukaryota</taxon>
        <taxon>Metazoa</taxon>
        <taxon>Ecdysozoa</taxon>
        <taxon>Nematoda</taxon>
        <taxon>Chromadorea</taxon>
        <taxon>Rhabditida</taxon>
        <taxon>Spirurina</taxon>
        <taxon>Spiruromorpha</taxon>
        <taxon>Filarioidea</taxon>
        <taxon>Onchocercidae</taxon>
        <taxon>Elaeophora</taxon>
    </lineage>
</organism>
<evidence type="ECO:0000313" key="1">
    <source>
        <dbReference type="Proteomes" id="UP000050640"/>
    </source>
</evidence>
<dbReference type="AlphaFoldDB" id="A0A0R3RUW0"/>
<dbReference type="WBParaSite" id="EEL_0000583501-mRNA-1">
    <property type="protein sequence ID" value="EEL_0000583501-mRNA-1"/>
    <property type="gene ID" value="EEL_0000583501"/>
</dbReference>
<dbReference type="Proteomes" id="UP000050640">
    <property type="component" value="Unplaced"/>
</dbReference>
<protein>
    <submittedName>
        <fullName evidence="2">Mediator of RNA polymerase II transcription subunit 30</fullName>
    </submittedName>
</protein>
<proteinExistence type="predicted"/>
<keyword evidence="1" id="KW-1185">Reference proteome</keyword>
<name>A0A0R3RUW0_9BILA</name>
<accession>A0A0R3RUW0</accession>
<sequence length="91" mass="9834">MLTNVASEGEESGDSGITFWSKSLFAVSRMIAGGSPGIPKIPKGMSESFPPKCVNDPQNVAERELQQQQVKLLDEINAHVENCSSTIKKDV</sequence>
<evidence type="ECO:0000313" key="2">
    <source>
        <dbReference type="WBParaSite" id="EEL_0000583501-mRNA-1"/>
    </source>
</evidence>
<reference evidence="2" key="1">
    <citation type="submission" date="2017-02" db="UniProtKB">
        <authorList>
            <consortium name="WormBaseParasite"/>
        </authorList>
    </citation>
    <scope>IDENTIFICATION</scope>
</reference>